<accession>A0A9Q0NCI5</accession>
<evidence type="ECO:0000313" key="1">
    <source>
        <dbReference type="EMBL" id="KAJ6647793.1"/>
    </source>
</evidence>
<name>A0A9Q0NCI5_9DIPT</name>
<dbReference type="EMBL" id="WJQU01000001">
    <property type="protein sequence ID" value="KAJ6647793.1"/>
    <property type="molecule type" value="Genomic_DNA"/>
</dbReference>
<comment type="caution">
    <text evidence="1">The sequence shown here is derived from an EMBL/GenBank/DDBJ whole genome shotgun (WGS) entry which is preliminary data.</text>
</comment>
<keyword evidence="2" id="KW-1185">Reference proteome</keyword>
<reference evidence="1" key="1">
    <citation type="submission" date="2022-07" db="EMBL/GenBank/DDBJ databases">
        <authorList>
            <person name="Trinca V."/>
            <person name="Uliana J.V.C."/>
            <person name="Torres T.T."/>
            <person name="Ward R.J."/>
            <person name="Monesi N."/>
        </authorList>
    </citation>
    <scope>NUCLEOTIDE SEQUENCE</scope>
    <source>
        <strain evidence="1">HSMRA1968</strain>
        <tissue evidence="1">Whole embryos</tissue>
    </source>
</reference>
<dbReference type="Proteomes" id="UP001151699">
    <property type="component" value="Chromosome A"/>
</dbReference>
<proteinExistence type="predicted"/>
<gene>
    <name evidence="1" type="ORF">Bhyg_03016</name>
</gene>
<evidence type="ECO:0000313" key="2">
    <source>
        <dbReference type="Proteomes" id="UP001151699"/>
    </source>
</evidence>
<dbReference type="OrthoDB" id="6343432at2759"/>
<dbReference type="AlphaFoldDB" id="A0A9Q0NCI5"/>
<sequence length="221" mass="26399">MSIELDPREVLAHLNSLGYRNISAYVLKEFIKNLRKLIAYDTQHSARLPKDDTDSKLSYLKKSDFQDRFEYLYKTTTEATKARNNARLKRTDKENDDPYDFYKLDRIRVDEVMQYPRKCKQGSQQKEINQNAKAQNICKNELNQPSRTSSAPYFIRNTPTDLYQNYQREWSRFKHLLPGENPRVNERQIVRKRMETIQKPQPKAKVFVLMNDDNTKVIRRE</sequence>
<organism evidence="1 2">
    <name type="scientific">Pseudolycoriella hygida</name>
    <dbReference type="NCBI Taxonomy" id="35572"/>
    <lineage>
        <taxon>Eukaryota</taxon>
        <taxon>Metazoa</taxon>
        <taxon>Ecdysozoa</taxon>
        <taxon>Arthropoda</taxon>
        <taxon>Hexapoda</taxon>
        <taxon>Insecta</taxon>
        <taxon>Pterygota</taxon>
        <taxon>Neoptera</taxon>
        <taxon>Endopterygota</taxon>
        <taxon>Diptera</taxon>
        <taxon>Nematocera</taxon>
        <taxon>Sciaroidea</taxon>
        <taxon>Sciaridae</taxon>
        <taxon>Pseudolycoriella</taxon>
    </lineage>
</organism>
<protein>
    <submittedName>
        <fullName evidence="1">Uncharacterized protein</fullName>
    </submittedName>
</protein>